<keyword evidence="3" id="KW-1185">Reference proteome</keyword>
<evidence type="ECO:0000313" key="3">
    <source>
        <dbReference type="Proteomes" id="UP000077069"/>
    </source>
</evidence>
<proteinExistence type="predicted"/>
<feature type="compositionally biased region" description="Low complexity" evidence="1">
    <location>
        <begin position="141"/>
        <end position="151"/>
    </location>
</feature>
<gene>
    <name evidence="2" type="ORF">CC84DRAFT_597718</name>
</gene>
<feature type="region of interest" description="Disordered" evidence="1">
    <location>
        <begin position="129"/>
        <end position="151"/>
    </location>
</feature>
<accession>A0A177CQA0</accession>
<dbReference type="GeneID" id="28770301"/>
<dbReference type="InParanoid" id="A0A177CQA0"/>
<organism evidence="2 3">
    <name type="scientific">Paraphaeosphaeria sporulosa</name>
    <dbReference type="NCBI Taxonomy" id="1460663"/>
    <lineage>
        <taxon>Eukaryota</taxon>
        <taxon>Fungi</taxon>
        <taxon>Dikarya</taxon>
        <taxon>Ascomycota</taxon>
        <taxon>Pezizomycotina</taxon>
        <taxon>Dothideomycetes</taxon>
        <taxon>Pleosporomycetidae</taxon>
        <taxon>Pleosporales</taxon>
        <taxon>Massarineae</taxon>
        <taxon>Didymosphaeriaceae</taxon>
        <taxon>Paraphaeosphaeria</taxon>
    </lineage>
</organism>
<evidence type="ECO:0000313" key="2">
    <source>
        <dbReference type="EMBL" id="OAG08927.1"/>
    </source>
</evidence>
<dbReference type="EMBL" id="KV441550">
    <property type="protein sequence ID" value="OAG08927.1"/>
    <property type="molecule type" value="Genomic_DNA"/>
</dbReference>
<dbReference type="AlphaFoldDB" id="A0A177CQA0"/>
<name>A0A177CQA0_9PLEO</name>
<protein>
    <submittedName>
        <fullName evidence="2">Uncharacterized protein</fullName>
    </submittedName>
</protein>
<evidence type="ECO:0000256" key="1">
    <source>
        <dbReference type="SAM" id="MobiDB-lite"/>
    </source>
</evidence>
<dbReference type="RefSeq" id="XP_018039292.1">
    <property type="nucleotide sequence ID" value="XM_018186815.1"/>
</dbReference>
<reference evidence="2 3" key="1">
    <citation type="submission" date="2016-05" db="EMBL/GenBank/DDBJ databases">
        <title>Comparative analysis of secretome profiles of manganese(II)-oxidizing ascomycete fungi.</title>
        <authorList>
            <consortium name="DOE Joint Genome Institute"/>
            <person name="Zeiner C.A."/>
            <person name="Purvine S.O."/>
            <person name="Zink E.M."/>
            <person name="Wu S."/>
            <person name="Pasa-Tolic L."/>
            <person name="Chaput D.L."/>
            <person name="Haridas S."/>
            <person name="Grigoriev I.V."/>
            <person name="Santelli C.M."/>
            <person name="Hansel C.M."/>
        </authorList>
    </citation>
    <scope>NUCLEOTIDE SEQUENCE [LARGE SCALE GENOMIC DNA]</scope>
    <source>
        <strain evidence="2 3">AP3s5-JAC2a</strain>
    </source>
</reference>
<sequence length="151" mass="16531">MLAMHSFTLTPTLLPLQRNHAHVDPQSFKPCHLSIAIRVSPDDPGHDIGRASRCTSTGGHIKLHALPIGLDAGTPLRSHVAPLLISNTAIKLTSINPHNLSTCWPRRTLRFYGLPRSNGSMPCEATQVFPRRPSRRKRAAQARARASPTGK</sequence>
<dbReference type="Proteomes" id="UP000077069">
    <property type="component" value="Unassembled WGS sequence"/>
</dbReference>